<protein>
    <submittedName>
        <fullName evidence="4">Ig lambda-3 chain C region</fullName>
    </submittedName>
</protein>
<feature type="domain" description="Ig-like" evidence="3">
    <location>
        <begin position="26"/>
        <end position="119"/>
    </location>
</feature>
<dbReference type="AlphaFoldDB" id="A0A8J6GK33"/>
<dbReference type="FunFam" id="2.60.40.10:FF:000283">
    <property type="entry name" value="Immunoglobulin kappa constant"/>
    <property type="match status" value="2"/>
</dbReference>
<proteinExistence type="predicted"/>
<keyword evidence="1" id="KW-1015">Disulfide bond</keyword>
<dbReference type="InterPro" id="IPR036179">
    <property type="entry name" value="Ig-like_dom_sf"/>
</dbReference>
<feature type="domain" description="Ig-like" evidence="3">
    <location>
        <begin position="129"/>
        <end position="222"/>
    </location>
</feature>
<evidence type="ECO:0000313" key="5">
    <source>
        <dbReference type="Proteomes" id="UP000710432"/>
    </source>
</evidence>
<dbReference type="CDD" id="cd07699">
    <property type="entry name" value="IgC1_L"/>
    <property type="match status" value="2"/>
</dbReference>
<name>A0A8J6GK33_MICOH</name>
<evidence type="ECO:0000313" key="4">
    <source>
        <dbReference type="EMBL" id="KAH0512624.1"/>
    </source>
</evidence>
<comment type="caution">
    <text evidence="4">The sequence shown here is derived from an EMBL/GenBank/DDBJ whole genome shotgun (WGS) entry which is preliminary data.</text>
</comment>
<dbReference type="PROSITE" id="PS50835">
    <property type="entry name" value="IG_LIKE"/>
    <property type="match status" value="2"/>
</dbReference>
<keyword evidence="2" id="KW-0393">Immunoglobulin domain</keyword>
<evidence type="ECO:0000256" key="2">
    <source>
        <dbReference type="ARBA" id="ARBA00023319"/>
    </source>
</evidence>
<dbReference type="EMBL" id="JAATJU010021873">
    <property type="protein sequence ID" value="KAH0512624.1"/>
    <property type="molecule type" value="Genomic_DNA"/>
</dbReference>
<gene>
    <name evidence="4" type="ORF">LTLLF_144105</name>
</gene>
<dbReference type="PANTHER" id="PTHR19944:SF98">
    <property type="entry name" value="IG-LIKE DOMAIN-CONTAINING PROTEIN"/>
    <property type="match status" value="1"/>
</dbReference>
<dbReference type="SMART" id="SM00407">
    <property type="entry name" value="IGc1"/>
    <property type="match status" value="2"/>
</dbReference>
<reference evidence="4" key="1">
    <citation type="submission" date="2020-03" db="EMBL/GenBank/DDBJ databases">
        <title>Studies in the Genomics of Life Span.</title>
        <authorList>
            <person name="Glass D."/>
        </authorList>
    </citation>
    <scope>NUCLEOTIDE SEQUENCE</scope>
    <source>
        <strain evidence="4">LTLLF</strain>
        <tissue evidence="4">Muscle</tissue>
    </source>
</reference>
<dbReference type="InterPro" id="IPR003597">
    <property type="entry name" value="Ig_C1-set"/>
</dbReference>
<dbReference type="PANTHER" id="PTHR19944">
    <property type="entry name" value="MHC CLASS II-RELATED"/>
    <property type="match status" value="1"/>
</dbReference>
<accession>A0A8J6GK33</accession>
<evidence type="ECO:0000259" key="3">
    <source>
        <dbReference type="PROSITE" id="PS50835"/>
    </source>
</evidence>
<dbReference type="Proteomes" id="UP000710432">
    <property type="component" value="Unassembled WGS sequence"/>
</dbReference>
<evidence type="ECO:0000256" key="1">
    <source>
        <dbReference type="ARBA" id="ARBA00023157"/>
    </source>
</evidence>
<organism evidence="4 5">
    <name type="scientific">Microtus ochrogaster</name>
    <name type="common">Prairie vole</name>
    <dbReference type="NCBI Taxonomy" id="79684"/>
    <lineage>
        <taxon>Eukaryota</taxon>
        <taxon>Metazoa</taxon>
        <taxon>Chordata</taxon>
        <taxon>Craniata</taxon>
        <taxon>Vertebrata</taxon>
        <taxon>Euteleostomi</taxon>
        <taxon>Mammalia</taxon>
        <taxon>Eutheria</taxon>
        <taxon>Euarchontoglires</taxon>
        <taxon>Glires</taxon>
        <taxon>Rodentia</taxon>
        <taxon>Myomorpha</taxon>
        <taxon>Muroidea</taxon>
        <taxon>Cricetidae</taxon>
        <taxon>Arvicolinae</taxon>
        <taxon>Microtus</taxon>
    </lineage>
</organism>
<dbReference type="InterPro" id="IPR007110">
    <property type="entry name" value="Ig-like_dom"/>
</dbReference>
<dbReference type="InterPro" id="IPR013783">
    <property type="entry name" value="Ig-like_fold"/>
</dbReference>
<dbReference type="Gene3D" id="2.60.40.10">
    <property type="entry name" value="Immunoglobulins"/>
    <property type="match status" value="2"/>
</dbReference>
<dbReference type="InterPro" id="IPR050160">
    <property type="entry name" value="MHC/Immunoglobulin"/>
</dbReference>
<sequence length="227" mass="24541">MPEVTVTLTTDEAQLGQVGSQPKSSPKITVFPPSPEELQTNKATLVCLINDFSPRTVTVAWAADGVPITQGVQTTKSTKENKNYMASSYLSLTADQWRSYKSVSCQVTHEGSLVEKSLSPAQCQPTSHPSVTLFPPSPEELKTSKATLVCMINDFYPGDLAVTWKADGTTITQGVETSNPSKQGNKYLATSFLTLTEDAWKSKNQVSCEVTHEGTKVEKSLSPAMCS</sequence>
<dbReference type="Pfam" id="PF07654">
    <property type="entry name" value="C1-set"/>
    <property type="match status" value="2"/>
</dbReference>
<dbReference type="SUPFAM" id="SSF48726">
    <property type="entry name" value="Immunoglobulin"/>
    <property type="match status" value="2"/>
</dbReference>